<keyword evidence="2" id="KW-1185">Reference proteome</keyword>
<evidence type="ECO:0000313" key="1">
    <source>
        <dbReference type="EMBL" id="GJM95673.1"/>
    </source>
</evidence>
<dbReference type="PANTHER" id="PTHR36766:SF63">
    <property type="entry name" value="NB-ARC DOMAIN-CONTAINING PROTEIN"/>
    <property type="match status" value="1"/>
</dbReference>
<comment type="caution">
    <text evidence="1">The sequence shown here is derived from an EMBL/GenBank/DDBJ whole genome shotgun (WGS) entry which is preliminary data.</text>
</comment>
<dbReference type="Proteomes" id="UP001054889">
    <property type="component" value="Unassembled WGS sequence"/>
</dbReference>
<dbReference type="Gene3D" id="3.80.10.10">
    <property type="entry name" value="Ribonuclease Inhibitor"/>
    <property type="match status" value="2"/>
</dbReference>
<dbReference type="PANTHER" id="PTHR36766">
    <property type="entry name" value="PLANT BROAD-SPECTRUM MILDEW RESISTANCE PROTEIN RPW8"/>
    <property type="match status" value="1"/>
</dbReference>
<name>A0AAV5CBM3_ELECO</name>
<dbReference type="AlphaFoldDB" id="A0AAV5CBM3"/>
<reference evidence="1" key="1">
    <citation type="journal article" date="2018" name="DNA Res.">
        <title>Multiple hybrid de novo genome assembly of finger millet, an orphan allotetraploid crop.</title>
        <authorList>
            <person name="Hatakeyama M."/>
            <person name="Aluri S."/>
            <person name="Balachadran M.T."/>
            <person name="Sivarajan S.R."/>
            <person name="Patrignani A."/>
            <person name="Gruter S."/>
            <person name="Poveda L."/>
            <person name="Shimizu-Inatsugi R."/>
            <person name="Baeten J."/>
            <person name="Francoijs K.J."/>
            <person name="Nataraja K.N."/>
            <person name="Reddy Y.A.N."/>
            <person name="Phadnis S."/>
            <person name="Ravikumar R.L."/>
            <person name="Schlapbach R."/>
            <person name="Sreeman S.M."/>
            <person name="Shimizu K.K."/>
        </authorList>
    </citation>
    <scope>NUCLEOTIDE SEQUENCE</scope>
</reference>
<evidence type="ECO:0000313" key="2">
    <source>
        <dbReference type="Proteomes" id="UP001054889"/>
    </source>
</evidence>
<accession>A0AAV5CBM3</accession>
<sequence>MLDNARGRDLRSPALGLLLLELRQLAYKAEDVLDELEYFHIQDEVDGTYETTDDHGLVLNARHTARTVAGKLKLPSCSCVTVFPHHRIPKLKFDRVEISNRMAVIVEQLKPVCAKVSAILDIELLGLIASNGTTRQQGTPPNEARNTTAQSIEPTLYGRDKLKDDVINDIIHGENECHSGIYKVGKLKAIQVLKRFEVLNLWHSDFFWLTGDESNAQFFFSVDNLTIHQCNVTGKELAHLISCFPNLSKLELWYCKKHERGAKKLETTTGLLPLPLQIKELTIISSPDVRLCSSSLQSQTSLRSLTISNCPKLLSSSSWSPSDCPFPTSLQYLDLVNVKDDIFTLTPLSNLTKLELTDCKNIISEDIWHLLTKGHLKRLVTRRSFNFFDCSEASGIMQALQTDGESRNPMVPIHGHFSSSLTELSFAFPTLEHFTKEQSDALQMLTSLQKLVIEFCPRLQSLTTGLSGLPNLRNLLIQRCDSICSLPKGGLPSSLSELMICPAIRSLHKGSLPSSLETLDIRESNKKLKRQCQKLKGIIPRVIT</sequence>
<dbReference type="SUPFAM" id="SSF52058">
    <property type="entry name" value="L domain-like"/>
    <property type="match status" value="1"/>
</dbReference>
<protein>
    <submittedName>
        <fullName evidence="1">Uncharacterized protein</fullName>
    </submittedName>
</protein>
<proteinExistence type="predicted"/>
<dbReference type="InterPro" id="IPR032675">
    <property type="entry name" value="LRR_dom_sf"/>
</dbReference>
<dbReference type="EMBL" id="BQKI01000005">
    <property type="protein sequence ID" value="GJM95673.1"/>
    <property type="molecule type" value="Genomic_DNA"/>
</dbReference>
<reference evidence="1" key="2">
    <citation type="submission" date="2021-12" db="EMBL/GenBank/DDBJ databases">
        <title>Resequencing data analysis of finger millet.</title>
        <authorList>
            <person name="Hatakeyama M."/>
            <person name="Aluri S."/>
            <person name="Balachadran M.T."/>
            <person name="Sivarajan S.R."/>
            <person name="Poveda L."/>
            <person name="Shimizu-Inatsugi R."/>
            <person name="Schlapbach R."/>
            <person name="Sreeman S.M."/>
            <person name="Shimizu K.K."/>
        </authorList>
    </citation>
    <scope>NUCLEOTIDE SEQUENCE</scope>
</reference>
<gene>
    <name evidence="1" type="primary">ga12443</name>
    <name evidence="1" type="ORF">PR202_ga12443</name>
</gene>
<organism evidence="1 2">
    <name type="scientific">Eleusine coracana subsp. coracana</name>
    <dbReference type="NCBI Taxonomy" id="191504"/>
    <lineage>
        <taxon>Eukaryota</taxon>
        <taxon>Viridiplantae</taxon>
        <taxon>Streptophyta</taxon>
        <taxon>Embryophyta</taxon>
        <taxon>Tracheophyta</taxon>
        <taxon>Spermatophyta</taxon>
        <taxon>Magnoliopsida</taxon>
        <taxon>Liliopsida</taxon>
        <taxon>Poales</taxon>
        <taxon>Poaceae</taxon>
        <taxon>PACMAD clade</taxon>
        <taxon>Chloridoideae</taxon>
        <taxon>Cynodonteae</taxon>
        <taxon>Eleusininae</taxon>
        <taxon>Eleusine</taxon>
    </lineage>
</organism>